<feature type="domain" description="AMP-dependent synthetase/ligase" evidence="1">
    <location>
        <begin position="56"/>
        <end position="434"/>
    </location>
</feature>
<dbReference type="AlphaFoldDB" id="A0A4S2MPX6"/>
<dbReference type="Pfam" id="PF00501">
    <property type="entry name" value="AMP-binding"/>
    <property type="match status" value="1"/>
</dbReference>
<dbReference type="InterPro" id="IPR025110">
    <property type="entry name" value="AMP-bd_C"/>
</dbReference>
<dbReference type="Proteomes" id="UP000298138">
    <property type="component" value="Unassembled WGS sequence"/>
</dbReference>
<accession>A0A4S2MPX6</accession>
<dbReference type="InterPro" id="IPR045851">
    <property type="entry name" value="AMP-bd_C_sf"/>
</dbReference>
<dbReference type="Gene3D" id="3.30.300.30">
    <property type="match status" value="1"/>
</dbReference>
<keyword evidence="4" id="KW-1185">Reference proteome</keyword>
<dbReference type="OrthoDB" id="6509636at2759"/>
<sequence>MAWQQDPSKPPSYISRSRWTCEIPHLDLNTWLFGSPTSPLSTSPIYFDARQPTTHNLSLHTYRSLVKRLAKGLKFQGLDDGDRVLLFSGNNVFFPAVYLGIIAAGGIFTGANPAYTARELAFQLKNSGARYCIANEVSIDTAVQAADIIGLPRSSIFVFDDGFLQGHLNGGGPDRWSKTGAEFRAKFGVRHWSELVAEKDDFVWKRFSTPEESNKTAAINYSSGTTGVPKGVELSHYNFIANAVQVITVQNLDPERKTLETRGIGILPMYHAYGQTYYVMLTPVLNWPLYILPKFDFVEFLTCIQKYQITTIGAVPPILTALAKHPVVKKFDLSSIRSIGSGAAPLPKEISREIEESFGKMGKELRVRQGWGMTEATCTILGHHPLDLTPDQGSVGELMPNCLARIVSSSGVDLPANTPGELLISAPNICKGYYENPKATKETFTEDGWLRTGDVAYYTPTGKWHIVDRMKELIKVKGNQVAPAELENVVIEMGGVGDVAVVGVVVNGEERPRAYIVRKSEVTPPVTADEIINHVKEQCTQYKWITGGVVFVDEIPKNPSGKILRKVLRERAAREVATEGKAKL</sequence>
<organism evidence="3 4">
    <name type="scientific">Ascodesmis nigricans</name>
    <dbReference type="NCBI Taxonomy" id="341454"/>
    <lineage>
        <taxon>Eukaryota</taxon>
        <taxon>Fungi</taxon>
        <taxon>Dikarya</taxon>
        <taxon>Ascomycota</taxon>
        <taxon>Pezizomycotina</taxon>
        <taxon>Pezizomycetes</taxon>
        <taxon>Pezizales</taxon>
        <taxon>Ascodesmidaceae</taxon>
        <taxon>Ascodesmis</taxon>
    </lineage>
</organism>
<protein>
    <submittedName>
        <fullName evidence="3">Acetyl-CoA synthetase-like protein</fullName>
    </submittedName>
</protein>
<feature type="domain" description="AMP-binding enzyme C-terminal" evidence="2">
    <location>
        <begin position="485"/>
        <end position="562"/>
    </location>
</feature>
<dbReference type="EMBL" id="ML220133">
    <property type="protein sequence ID" value="TGZ79203.1"/>
    <property type="molecule type" value="Genomic_DNA"/>
</dbReference>
<dbReference type="Gene3D" id="3.40.50.12780">
    <property type="entry name" value="N-terminal domain of ligase-like"/>
    <property type="match status" value="1"/>
</dbReference>
<dbReference type="InterPro" id="IPR042099">
    <property type="entry name" value="ANL_N_sf"/>
</dbReference>
<dbReference type="STRING" id="341454.A0A4S2MPX6"/>
<dbReference type="SUPFAM" id="SSF56801">
    <property type="entry name" value="Acetyl-CoA synthetase-like"/>
    <property type="match status" value="1"/>
</dbReference>
<name>A0A4S2MPX6_9PEZI</name>
<dbReference type="GO" id="GO:0016405">
    <property type="term" value="F:CoA-ligase activity"/>
    <property type="evidence" value="ECO:0007669"/>
    <property type="project" value="TreeGrafter"/>
</dbReference>
<dbReference type="PANTHER" id="PTHR24096:SF424">
    <property type="entry name" value="ACETYL-COA SYNTHETASE-LIKE PROTEIN-RELATED"/>
    <property type="match status" value="1"/>
</dbReference>
<dbReference type="Pfam" id="PF13193">
    <property type="entry name" value="AMP-binding_C"/>
    <property type="match status" value="1"/>
</dbReference>
<dbReference type="InterPro" id="IPR000873">
    <property type="entry name" value="AMP-dep_synth/lig_dom"/>
</dbReference>
<gene>
    <name evidence="3" type="ORF">EX30DRAFT_309136</name>
</gene>
<evidence type="ECO:0000259" key="2">
    <source>
        <dbReference type="Pfam" id="PF13193"/>
    </source>
</evidence>
<proteinExistence type="predicted"/>
<dbReference type="InParanoid" id="A0A4S2MPX6"/>
<evidence type="ECO:0000313" key="4">
    <source>
        <dbReference type="Proteomes" id="UP000298138"/>
    </source>
</evidence>
<dbReference type="PANTHER" id="PTHR24096">
    <property type="entry name" value="LONG-CHAIN-FATTY-ACID--COA LIGASE"/>
    <property type="match status" value="1"/>
</dbReference>
<dbReference type="CDD" id="cd05911">
    <property type="entry name" value="Firefly_Luc_like"/>
    <property type="match status" value="1"/>
</dbReference>
<dbReference type="PROSITE" id="PS00455">
    <property type="entry name" value="AMP_BINDING"/>
    <property type="match status" value="1"/>
</dbReference>
<evidence type="ECO:0000259" key="1">
    <source>
        <dbReference type="Pfam" id="PF00501"/>
    </source>
</evidence>
<reference evidence="3 4" key="1">
    <citation type="submission" date="2019-04" db="EMBL/GenBank/DDBJ databases">
        <title>Comparative genomics and transcriptomics to analyze fruiting body development in filamentous ascomycetes.</title>
        <authorList>
            <consortium name="DOE Joint Genome Institute"/>
            <person name="Lutkenhaus R."/>
            <person name="Traeger S."/>
            <person name="Breuer J."/>
            <person name="Kuo A."/>
            <person name="Lipzen A."/>
            <person name="Pangilinan J."/>
            <person name="Dilworth D."/>
            <person name="Sandor L."/>
            <person name="Poggeler S."/>
            <person name="Barry K."/>
            <person name="Grigoriev I.V."/>
            <person name="Nowrousian M."/>
        </authorList>
    </citation>
    <scope>NUCLEOTIDE SEQUENCE [LARGE SCALE GENOMIC DNA]</scope>
    <source>
        <strain evidence="3 4">CBS 389.68</strain>
    </source>
</reference>
<evidence type="ECO:0000313" key="3">
    <source>
        <dbReference type="EMBL" id="TGZ79203.1"/>
    </source>
</evidence>
<dbReference type="InterPro" id="IPR020845">
    <property type="entry name" value="AMP-binding_CS"/>
</dbReference>